<protein>
    <submittedName>
        <fullName evidence="1">Uncharacterized protein</fullName>
    </submittedName>
</protein>
<reference evidence="1 2" key="1">
    <citation type="submission" date="2015-09" db="EMBL/GenBank/DDBJ databases">
        <authorList>
            <consortium name="Pathogen Informatics"/>
        </authorList>
    </citation>
    <scope>NUCLEOTIDE SEQUENCE [LARGE SCALE GENOMIC DNA]</scope>
    <source>
        <strain evidence="1 2">2789STDY5608854</strain>
    </source>
</reference>
<dbReference type="EMBL" id="CYZT01000099">
    <property type="protein sequence ID" value="CUO47933.1"/>
    <property type="molecule type" value="Genomic_DNA"/>
</dbReference>
<sequence>MIGMTRNAAIQYASAGVCCIAVPIFSPENAAAFDTTTPL</sequence>
<name>A0A174FCN4_FLAPL</name>
<proteinExistence type="predicted"/>
<organism evidence="1 2">
    <name type="scientific">Flavonifractor plautii</name>
    <name type="common">Fusobacterium plautii</name>
    <dbReference type="NCBI Taxonomy" id="292800"/>
    <lineage>
        <taxon>Bacteria</taxon>
        <taxon>Bacillati</taxon>
        <taxon>Bacillota</taxon>
        <taxon>Clostridia</taxon>
        <taxon>Eubacteriales</taxon>
        <taxon>Oscillospiraceae</taxon>
        <taxon>Flavonifractor</taxon>
    </lineage>
</organism>
<dbReference type="AlphaFoldDB" id="A0A174FCN4"/>
<dbReference type="Proteomes" id="UP000095746">
    <property type="component" value="Unassembled WGS sequence"/>
</dbReference>
<gene>
    <name evidence="1" type="ORF">ERS852411_01614</name>
</gene>
<evidence type="ECO:0000313" key="1">
    <source>
        <dbReference type="EMBL" id="CUO47933.1"/>
    </source>
</evidence>
<accession>A0A174FCN4</accession>
<evidence type="ECO:0000313" key="2">
    <source>
        <dbReference type="Proteomes" id="UP000095746"/>
    </source>
</evidence>